<keyword evidence="2" id="KW-0378">Hydrolase</keyword>
<organism evidence="2 3">
    <name type="scientific">Lasiosphaeria hispida</name>
    <dbReference type="NCBI Taxonomy" id="260671"/>
    <lineage>
        <taxon>Eukaryota</taxon>
        <taxon>Fungi</taxon>
        <taxon>Dikarya</taxon>
        <taxon>Ascomycota</taxon>
        <taxon>Pezizomycotina</taxon>
        <taxon>Sordariomycetes</taxon>
        <taxon>Sordariomycetidae</taxon>
        <taxon>Sordariales</taxon>
        <taxon>Lasiosphaeriaceae</taxon>
        <taxon>Lasiosphaeria</taxon>
    </lineage>
</organism>
<dbReference type="Pfam" id="PF00293">
    <property type="entry name" value="NUDIX"/>
    <property type="match status" value="1"/>
</dbReference>
<evidence type="ECO:0000313" key="3">
    <source>
        <dbReference type="Proteomes" id="UP001275084"/>
    </source>
</evidence>
<comment type="caution">
    <text evidence="2">The sequence shown here is derived from an EMBL/GenBank/DDBJ whole genome shotgun (WGS) entry which is preliminary data.</text>
</comment>
<evidence type="ECO:0000313" key="2">
    <source>
        <dbReference type="EMBL" id="KAK3350270.1"/>
    </source>
</evidence>
<dbReference type="SUPFAM" id="SSF55811">
    <property type="entry name" value="Nudix"/>
    <property type="match status" value="1"/>
</dbReference>
<proteinExistence type="predicted"/>
<dbReference type="InterPro" id="IPR015797">
    <property type="entry name" value="NUDIX_hydrolase-like_dom_sf"/>
</dbReference>
<dbReference type="PANTHER" id="PTHR43736:SF1">
    <property type="entry name" value="DIHYDRONEOPTERIN TRIPHOSPHATE DIPHOSPHATASE"/>
    <property type="match status" value="1"/>
</dbReference>
<protein>
    <submittedName>
        <fullName evidence="2">NUDIX hydrolase domain-like protein</fullName>
    </submittedName>
</protein>
<sequence length="217" mass="23679">MTQPAPARGAPPPSSFTYSESLAPWATTTAQQWLEQHPDTIVKLNGICANVAVFDPEGCILLVQRAAHDTMPNTWEIPGGAADKGDESILHGAAREVWEETGLVVTRFTGQIREGKAPMGGYVFGFVKGDASRFYCRYSFVAEVESCAAVTLDPKEHQDYVWANAQDIKSKKVGDRELAFDSNYQMRWLVGRALKINAKVADNTALKPGEKSGQGTD</sequence>
<dbReference type="PROSITE" id="PS51462">
    <property type="entry name" value="NUDIX"/>
    <property type="match status" value="1"/>
</dbReference>
<feature type="domain" description="Nudix hydrolase" evidence="1">
    <location>
        <begin position="44"/>
        <end position="190"/>
    </location>
</feature>
<name>A0AAJ0HGQ6_9PEZI</name>
<reference evidence="2" key="1">
    <citation type="journal article" date="2023" name="Mol. Phylogenet. Evol.">
        <title>Genome-scale phylogeny and comparative genomics of the fungal order Sordariales.</title>
        <authorList>
            <person name="Hensen N."/>
            <person name="Bonometti L."/>
            <person name="Westerberg I."/>
            <person name="Brannstrom I.O."/>
            <person name="Guillou S."/>
            <person name="Cros-Aarteil S."/>
            <person name="Calhoun S."/>
            <person name="Haridas S."/>
            <person name="Kuo A."/>
            <person name="Mondo S."/>
            <person name="Pangilinan J."/>
            <person name="Riley R."/>
            <person name="LaButti K."/>
            <person name="Andreopoulos B."/>
            <person name="Lipzen A."/>
            <person name="Chen C."/>
            <person name="Yan M."/>
            <person name="Daum C."/>
            <person name="Ng V."/>
            <person name="Clum A."/>
            <person name="Steindorff A."/>
            <person name="Ohm R.A."/>
            <person name="Martin F."/>
            <person name="Silar P."/>
            <person name="Natvig D.O."/>
            <person name="Lalanne C."/>
            <person name="Gautier V."/>
            <person name="Ament-Velasquez S.L."/>
            <person name="Kruys A."/>
            <person name="Hutchinson M.I."/>
            <person name="Powell A.J."/>
            <person name="Barry K."/>
            <person name="Miller A.N."/>
            <person name="Grigoriev I.V."/>
            <person name="Debuchy R."/>
            <person name="Gladieux P."/>
            <person name="Hiltunen Thoren M."/>
            <person name="Johannesson H."/>
        </authorList>
    </citation>
    <scope>NUCLEOTIDE SEQUENCE</scope>
    <source>
        <strain evidence="2">CBS 955.72</strain>
    </source>
</reference>
<gene>
    <name evidence="2" type="ORF">B0T25DRAFT_550205</name>
</gene>
<keyword evidence="3" id="KW-1185">Reference proteome</keyword>
<accession>A0AAJ0HGQ6</accession>
<dbReference type="Gene3D" id="3.90.79.10">
    <property type="entry name" value="Nucleoside Triphosphate Pyrophosphohydrolase"/>
    <property type="match status" value="1"/>
</dbReference>
<dbReference type="PANTHER" id="PTHR43736">
    <property type="entry name" value="ADP-RIBOSE PYROPHOSPHATASE"/>
    <property type="match status" value="1"/>
</dbReference>
<dbReference type="Proteomes" id="UP001275084">
    <property type="component" value="Unassembled WGS sequence"/>
</dbReference>
<dbReference type="EMBL" id="JAUIQD010000005">
    <property type="protein sequence ID" value="KAK3350270.1"/>
    <property type="molecule type" value="Genomic_DNA"/>
</dbReference>
<reference evidence="2" key="2">
    <citation type="submission" date="2023-06" db="EMBL/GenBank/DDBJ databases">
        <authorList>
            <consortium name="Lawrence Berkeley National Laboratory"/>
            <person name="Haridas S."/>
            <person name="Hensen N."/>
            <person name="Bonometti L."/>
            <person name="Westerberg I."/>
            <person name="Brannstrom I.O."/>
            <person name="Guillou S."/>
            <person name="Cros-Aarteil S."/>
            <person name="Calhoun S."/>
            <person name="Kuo A."/>
            <person name="Mondo S."/>
            <person name="Pangilinan J."/>
            <person name="Riley R."/>
            <person name="Labutti K."/>
            <person name="Andreopoulos B."/>
            <person name="Lipzen A."/>
            <person name="Chen C."/>
            <person name="Yanf M."/>
            <person name="Daum C."/>
            <person name="Ng V."/>
            <person name="Clum A."/>
            <person name="Steindorff A."/>
            <person name="Ohm R."/>
            <person name="Martin F."/>
            <person name="Silar P."/>
            <person name="Natvig D."/>
            <person name="Lalanne C."/>
            <person name="Gautier V."/>
            <person name="Ament-Velasquez S.L."/>
            <person name="Kruys A."/>
            <person name="Hutchinson M.I."/>
            <person name="Powell A.J."/>
            <person name="Barry K."/>
            <person name="Miller A.N."/>
            <person name="Grigoriev I.V."/>
            <person name="Debuchy R."/>
            <person name="Gladieux P."/>
            <person name="Thoren M.H."/>
            <person name="Johannesson H."/>
        </authorList>
    </citation>
    <scope>NUCLEOTIDE SEQUENCE</scope>
    <source>
        <strain evidence="2">CBS 955.72</strain>
    </source>
</reference>
<evidence type="ECO:0000259" key="1">
    <source>
        <dbReference type="PROSITE" id="PS51462"/>
    </source>
</evidence>
<dbReference type="InterPro" id="IPR000086">
    <property type="entry name" value="NUDIX_hydrolase_dom"/>
</dbReference>
<dbReference type="AlphaFoldDB" id="A0AAJ0HGQ6"/>
<dbReference type="GO" id="GO:0016787">
    <property type="term" value="F:hydrolase activity"/>
    <property type="evidence" value="ECO:0007669"/>
    <property type="project" value="UniProtKB-KW"/>
</dbReference>
<dbReference type="CDD" id="cd02883">
    <property type="entry name" value="NUDIX_Hydrolase"/>
    <property type="match status" value="1"/>
</dbReference>